<protein>
    <recommendedName>
        <fullName evidence="1">RdRp catalytic domain-containing protein</fullName>
    </recommendedName>
</protein>
<accession>A0A834Y4A3</accession>
<comment type="caution">
    <text evidence="2">The sequence shown here is derived from an EMBL/GenBank/DDBJ whole genome shotgun (WGS) entry which is preliminary data.</text>
</comment>
<dbReference type="Proteomes" id="UP000639338">
    <property type="component" value="Unassembled WGS sequence"/>
</dbReference>
<dbReference type="OrthoDB" id="8168134at2759"/>
<dbReference type="InterPro" id="IPR007099">
    <property type="entry name" value="RNA-dir_pol_NSvirus"/>
</dbReference>
<feature type="domain" description="RdRp catalytic" evidence="1">
    <location>
        <begin position="994"/>
        <end position="1190"/>
    </location>
</feature>
<proteinExistence type="predicted"/>
<reference evidence="2 3" key="1">
    <citation type="submission" date="2020-08" db="EMBL/GenBank/DDBJ databases">
        <title>Aphidius gifuensis genome sequencing and assembly.</title>
        <authorList>
            <person name="Du Z."/>
        </authorList>
    </citation>
    <scope>NUCLEOTIDE SEQUENCE [LARGE SCALE GENOMIC DNA]</scope>
    <source>
        <strain evidence="2">YNYX2018</strain>
        <tissue evidence="2">Adults</tissue>
    </source>
</reference>
<dbReference type="Pfam" id="PF04196">
    <property type="entry name" value="Bunya_RdRp"/>
    <property type="match status" value="1"/>
</dbReference>
<dbReference type="GO" id="GO:0039694">
    <property type="term" value="P:viral RNA genome replication"/>
    <property type="evidence" value="ECO:0007669"/>
    <property type="project" value="InterPro"/>
</dbReference>
<dbReference type="GO" id="GO:0003968">
    <property type="term" value="F:RNA-directed RNA polymerase activity"/>
    <property type="evidence" value="ECO:0007669"/>
    <property type="project" value="InterPro"/>
</dbReference>
<name>A0A834Y4A3_APHGI</name>
<dbReference type="PROSITE" id="PS50525">
    <property type="entry name" value="RDRP_SSRNA_NEG_SEG"/>
    <property type="match status" value="1"/>
</dbReference>
<gene>
    <name evidence="2" type="ORF">HCN44_006098</name>
</gene>
<evidence type="ECO:0000313" key="2">
    <source>
        <dbReference type="EMBL" id="KAF7997527.1"/>
    </source>
</evidence>
<dbReference type="InterPro" id="IPR007322">
    <property type="entry name" value="RNA_pol_bunyavir"/>
</dbReference>
<dbReference type="GO" id="GO:0006351">
    <property type="term" value="P:DNA-templated transcription"/>
    <property type="evidence" value="ECO:0007669"/>
    <property type="project" value="InterPro"/>
</dbReference>
<dbReference type="EMBL" id="JACMRX010000001">
    <property type="protein sequence ID" value="KAF7997527.1"/>
    <property type="molecule type" value="Genomic_DNA"/>
</dbReference>
<evidence type="ECO:0000259" key="1">
    <source>
        <dbReference type="PROSITE" id="PS50525"/>
    </source>
</evidence>
<sequence length="2273" mass="263303">MDPEKENFTWLIDQCRSYVTGKKPKLKCPDTLQIYNLQKKFNIPNFKVKIIKQETIQITLDHKYSNQSFINKSYELKIRNSGKFIHDFTYNISTYQQLSEIYCLGNPEDEMIPGKIIETQDFYLVIIYKINRVEVDEDGANRIFKNVKNLYFSQLRERTVEKNINLFIIITTPGSIITNADKMPQYLVDNLISRYLFSISVGQKIENELKIDVFGRLKINEYQQQYESIFKSINIDLPCDTYFTPKVIKNCTSPVNENDFKVTQRHVYDAAKFAEAKLSAEVMDDEKLNPTFIKRKRLMEIDAKFGSLCLAQGSNLRKYPKSIMQLPYIVLKLLKTNSSANELDLLNWDIGSSSNATFSLIKESIQRIKNGLVFSYFGAEKEEINNIDLIKSNKQTEKDTEHTIRLTLYHRVVPQISHDVAEELAMLGVDKSSNLSKKVHNYNEEKQLSFSLKDTNTKDIDDWLKSSDHFKRTSDTYLESEKYSSVGLAIKAIEKSSNNPNDSKFLKNKLERFLSSRIGRWAKLVSDIGIEISMTEKHSINYNGEWILKKLQNYNLYILFKPVKEEETTYFTLFWNNCDELFSRGRDDDSCWVTKNFTTNGLISWIDVISANPSKLVNWMKFESQLLCNSVFECENFETIFMNDEDLFLNEELNQKVNYARQSFLLSILVMINDRFALDELMSHARFMIMEGFKSLPLVPDPGKMLNKFPLVYRSRIEIWVAKKLVQTSKKIIKSFGFKCSTVDKKNGKLKWIGLFDPLLHIPFETPDQLINSMYYNYGKNKNERPLYSYTSLKLVSKILEYEDKLPLQNTYLGNKSRWNSKYRTHEFSPEVVRVMSENLGNKLEYKLGPSWKKILRDEIFNDLNEQDLESISTLKASASFTETYNGPGKRPRVAEAVKNLWLESGKKGWKAIHLLPIALKKTKESGGLHIDLFKKNQHGGLREIYVLSISSRIIQLVLEQISRTLCNQFKSEMITHSNLKLTTPADHCEQEKKMKKGLGSNITVCTSDDATKWNQGHFVTKFAIMLCQLTDPLFHPFIISALDLWTRKKILLPLDLIQSLTYNGSSSFGKLPPSKYMTKISQCYKGNSEEKWMSSGSNYIQTKTGMMQGILHLTSSLFHTLIQEFMKDEAKSILEKTFSNTDSVITVMQSSDDSGMIISLPTDNESDAITKMLAITTIFYIKHELGIMIGIYPSEKCTVGTINIYEFNSEFFIRGCSVRPTRKWVCAVNEIVQCDSLYARQEQNYPLISKILEGGGSGITAWFCQVSQAMLHYRLLGCSTSPLWSRYAEKMIQLLDPTLGFYYIDNPKFCGLTSCRFGLWLLSEKSYYLATKLKNILNTTAEKRLQNKEQLVDLYDIMGILNAGIVITSSTVSNKNNNNNKKWNNIVNNLRLDPQWMDKVENCPSILYQRAQNADEFDLRLAVKMHGSGISDLYQSSYVPKIITSGIAVLGKYVLEPSLKNNNNQRVKKTNESYGNNKILSEEEKNILFPLRDEYSSLVYLANKIDIKGSLEYQNLKKKRFNLTVFKSPIPHDYSLEKLVAWKWFNVDIPASAKVSQLMFDDYKKNIKWLKDTPQETLIESPFLNHIMMQNYFASTALNDHVIHLSAAPVTGTHKTSALKLFLSQNMWPNWKPVIKEKIEEVGDNLHILSQGIYMTVQSEMKKDIINTIIFKLLKYSDPLQAPSLKLQIYRSARPTLYLIQKLAVNLSTNRANVVDNNSLTNCHGLISKKTLTNWIIKCIDLSVGCFGTFALRQKNINGKNRGPFIWSGRMNDCLVRIHGDSYGNYDTCVTKIIVNTSKELRAVWPMFKQWAIDHDAILNIPRSYDTAKEDKVIARVLNNRLCPETLITTLGIPVVISNLILSKIDDAWFDIHTVLIDADQQSVRVKIKMKTDEQDNPNKFMTAVSCPMEYLEKSVAFLPINSYDCLKKETEFWHCFVTLKSLSVDQTDMLLEAIINNDNKMINSLGFNKETLLKKLRESFWYYFEKLYLGLENLSIEEKKNSDEMNMINNKFNNLQIDLKNLNGKSPLQKKLVEEFVLLDKEFHDEFHQEALEKDLKLYSGVQDDVFNVIESDTIGRFIDDIPKPLIRNWLEKIIGLFTLTILLLEFVEVSEAYRYVKPWKPHRHRLRRLPSISHRPPKRRYKKWRPQSHRHPRWNQQRYAPKYTDDEPYTIEIELPKYSNNYSDQENDHPHLHYGRGRRKHGCGSPYKKRNYNDCSIRSNSNSVSIENHEKPKLRIRISRNDNIKVLEPVSREAGYPNPRAWNKIRLLTK</sequence>
<keyword evidence="3" id="KW-1185">Reference proteome</keyword>
<organism evidence="2 3">
    <name type="scientific">Aphidius gifuensis</name>
    <name type="common">Parasitoid wasp</name>
    <dbReference type="NCBI Taxonomy" id="684658"/>
    <lineage>
        <taxon>Eukaryota</taxon>
        <taxon>Metazoa</taxon>
        <taxon>Ecdysozoa</taxon>
        <taxon>Arthropoda</taxon>
        <taxon>Hexapoda</taxon>
        <taxon>Insecta</taxon>
        <taxon>Pterygota</taxon>
        <taxon>Neoptera</taxon>
        <taxon>Endopterygota</taxon>
        <taxon>Hymenoptera</taxon>
        <taxon>Apocrita</taxon>
        <taxon>Ichneumonoidea</taxon>
        <taxon>Braconidae</taxon>
        <taxon>Aphidiinae</taxon>
        <taxon>Aphidius</taxon>
    </lineage>
</organism>
<evidence type="ECO:0000313" key="3">
    <source>
        <dbReference type="Proteomes" id="UP000639338"/>
    </source>
</evidence>